<name>W7C457_9LIST</name>
<dbReference type="Proteomes" id="UP000019254">
    <property type="component" value="Unassembled WGS sequence"/>
</dbReference>
<sequence>MARLKAVIIFFKLHLNSPFQNGKSRAFGYPDFFLVVIVRMRHILLVWNYNASYSAPSDPALLWFLKSVFAFLEPQYAVE</sequence>
<organism evidence="1 2">
    <name type="scientific">Listeria cornellensis FSL F6-0969</name>
    <dbReference type="NCBI Taxonomy" id="1265820"/>
    <lineage>
        <taxon>Bacteria</taxon>
        <taxon>Bacillati</taxon>
        <taxon>Bacillota</taxon>
        <taxon>Bacilli</taxon>
        <taxon>Bacillales</taxon>
        <taxon>Listeriaceae</taxon>
        <taxon>Listeria</taxon>
    </lineage>
</organism>
<evidence type="ECO:0000313" key="1">
    <source>
        <dbReference type="EMBL" id="EUJ31862.1"/>
    </source>
</evidence>
<dbReference type="STRING" id="1265820.PCORN_03388"/>
<dbReference type="EMBL" id="AODE01000008">
    <property type="protein sequence ID" value="EUJ31862.1"/>
    <property type="molecule type" value="Genomic_DNA"/>
</dbReference>
<dbReference type="AlphaFoldDB" id="W7C457"/>
<proteinExistence type="predicted"/>
<protein>
    <submittedName>
        <fullName evidence="1">Uncharacterized protein</fullName>
    </submittedName>
</protein>
<evidence type="ECO:0000313" key="2">
    <source>
        <dbReference type="Proteomes" id="UP000019254"/>
    </source>
</evidence>
<reference evidence="1 2" key="1">
    <citation type="journal article" date="2014" name="Int. J. Syst. Evol. Microbiol.">
        <title>Listeria floridensis sp. nov., Listeria aquatica sp. nov., Listeria cornellensis sp. nov., Listeria riparia sp. nov. and Listeria grandensis sp. nov., from agricultural and natural environments.</title>
        <authorList>
            <person name="den Bakker H.C."/>
            <person name="Warchocki S."/>
            <person name="Wright E.M."/>
            <person name="Allred A.F."/>
            <person name="Ahlstrom C."/>
            <person name="Manuel C.S."/>
            <person name="Stasiewicz M.J."/>
            <person name="Burrell A."/>
            <person name="Roof S."/>
            <person name="Strawn L."/>
            <person name="Fortes E.D."/>
            <person name="Nightingale K.K."/>
            <person name="Kephart D."/>
            <person name="Wiedmann M."/>
        </authorList>
    </citation>
    <scope>NUCLEOTIDE SEQUENCE [LARGE SCALE GENOMIC DNA]</scope>
    <source>
        <strain evidence="2">FSL F6-969</strain>
    </source>
</reference>
<keyword evidence="2" id="KW-1185">Reference proteome</keyword>
<comment type="caution">
    <text evidence="1">The sequence shown here is derived from an EMBL/GenBank/DDBJ whole genome shotgun (WGS) entry which is preliminary data.</text>
</comment>
<accession>W7C457</accession>
<gene>
    <name evidence="1" type="ORF">PCORN_03388</name>
</gene>